<dbReference type="Gene3D" id="3.40.50.300">
    <property type="entry name" value="P-loop containing nucleotide triphosphate hydrolases"/>
    <property type="match status" value="1"/>
</dbReference>
<gene>
    <name evidence="3" type="ORF">GMRT_12045</name>
</gene>
<dbReference type="SUPFAM" id="SSF52540">
    <property type="entry name" value="P-loop containing nucleoside triphosphate hydrolases"/>
    <property type="match status" value="1"/>
</dbReference>
<dbReference type="Proteomes" id="UP000315496">
    <property type="component" value="Chromosome 3"/>
</dbReference>
<dbReference type="GO" id="GO:0005525">
    <property type="term" value="F:GTP binding"/>
    <property type="evidence" value="ECO:0007669"/>
    <property type="project" value="InterPro"/>
</dbReference>
<evidence type="ECO:0000256" key="2">
    <source>
        <dbReference type="SAM" id="MobiDB-lite"/>
    </source>
</evidence>
<name>A0A4Z1T1B7_GIAMU</name>
<dbReference type="EMBL" id="VDLU01000003">
    <property type="protein sequence ID" value="TNJ27713.1"/>
    <property type="molecule type" value="Genomic_DNA"/>
</dbReference>
<feature type="region of interest" description="Disordered" evidence="2">
    <location>
        <begin position="190"/>
        <end position="218"/>
    </location>
</feature>
<dbReference type="InterPro" id="IPR027417">
    <property type="entry name" value="P-loop_NTPase"/>
</dbReference>
<dbReference type="Pfam" id="PF00071">
    <property type="entry name" value="Ras"/>
    <property type="match status" value="1"/>
</dbReference>
<protein>
    <submittedName>
        <fullName evidence="3">Ras-related protein</fullName>
    </submittedName>
</protein>
<accession>A0A4Z1T1B7</accession>
<comment type="caution">
    <text evidence="3">The sequence shown here is derived from an EMBL/GenBank/DDBJ whole genome shotgun (WGS) entry which is preliminary data.</text>
</comment>
<dbReference type="OrthoDB" id="10250547at2759"/>
<organism evidence="3 4">
    <name type="scientific">Giardia muris</name>
    <dbReference type="NCBI Taxonomy" id="5742"/>
    <lineage>
        <taxon>Eukaryota</taxon>
        <taxon>Metamonada</taxon>
        <taxon>Diplomonadida</taxon>
        <taxon>Hexamitidae</taxon>
        <taxon>Giardiinae</taxon>
        <taxon>Giardia</taxon>
    </lineage>
</organism>
<evidence type="ECO:0000313" key="4">
    <source>
        <dbReference type="Proteomes" id="UP000315496"/>
    </source>
</evidence>
<evidence type="ECO:0000256" key="1">
    <source>
        <dbReference type="ARBA" id="ARBA00022741"/>
    </source>
</evidence>
<dbReference type="PANTHER" id="PTHR47978">
    <property type="match status" value="1"/>
</dbReference>
<reference evidence="3 4" key="1">
    <citation type="submission" date="2019-05" db="EMBL/GenBank/DDBJ databases">
        <title>The compact genome of Giardia muris reveals important steps in the evolution of intestinal protozoan parasites.</title>
        <authorList>
            <person name="Xu F."/>
            <person name="Jimenez-Gonzalez A."/>
            <person name="Einarsson E."/>
            <person name="Astvaldsson A."/>
            <person name="Peirasmaki D."/>
            <person name="Eckmann L."/>
            <person name="Andersson J.O."/>
            <person name="Svard S.G."/>
            <person name="Jerlstrom-Hultqvist J."/>
        </authorList>
    </citation>
    <scope>NUCLEOTIDE SEQUENCE [LARGE SCALE GENOMIC DNA]</scope>
    <source>
        <strain evidence="3 4">Roberts-Thomson</strain>
    </source>
</reference>
<dbReference type="AlphaFoldDB" id="A0A4Z1T1B7"/>
<keyword evidence="1" id="KW-0547">Nucleotide-binding</keyword>
<dbReference type="InterPro" id="IPR001806">
    <property type="entry name" value="Small_GTPase"/>
</dbReference>
<sequence length="218" mass="23814">MEDLAEEFAYVPFERLVQCCLLGPSGAGKTTFLRLIAPTLGHFAELSDSGLNKVSGVQTVGGTSIAFRIYDVPGRAGVDDAQHAKILRESDAALIVCDINDPGSIEEATRCAAQLGRRYPNCTRFLVFNRDDGEFDRQAPAESRLQAISQAAGCAYARTSCLERQGIEDALYSFATHVLYPTQTYMYVGASQSPDSSSKGRRRAHHRRKEKDEGCAVL</sequence>
<feature type="compositionally biased region" description="Basic residues" evidence="2">
    <location>
        <begin position="199"/>
        <end position="209"/>
    </location>
</feature>
<dbReference type="GO" id="GO:0003924">
    <property type="term" value="F:GTPase activity"/>
    <property type="evidence" value="ECO:0007669"/>
    <property type="project" value="InterPro"/>
</dbReference>
<proteinExistence type="predicted"/>
<dbReference type="VEuPathDB" id="GiardiaDB:GMRT_12045"/>
<keyword evidence="4" id="KW-1185">Reference proteome</keyword>
<dbReference type="CDD" id="cd00882">
    <property type="entry name" value="Ras_like_GTPase"/>
    <property type="match status" value="1"/>
</dbReference>
<evidence type="ECO:0000313" key="3">
    <source>
        <dbReference type="EMBL" id="TNJ27713.1"/>
    </source>
</evidence>